<evidence type="ECO:0000256" key="6">
    <source>
        <dbReference type="RuleBase" id="RU003355"/>
    </source>
</evidence>
<protein>
    <submittedName>
        <fullName evidence="9">Subtilase family protein</fullName>
    </submittedName>
</protein>
<accession>A0A285CU49</accession>
<dbReference type="PROSITE" id="PS00136">
    <property type="entry name" value="SUBTILASE_ASP"/>
    <property type="match status" value="1"/>
</dbReference>
<feature type="domain" description="Peptidase S8/S53" evidence="8">
    <location>
        <begin position="216"/>
        <end position="469"/>
    </location>
</feature>
<dbReference type="InterPro" id="IPR023828">
    <property type="entry name" value="Peptidase_S8_Ser-AS"/>
</dbReference>
<dbReference type="PANTHER" id="PTHR43806:SF11">
    <property type="entry name" value="CEREVISIN-RELATED"/>
    <property type="match status" value="1"/>
</dbReference>
<dbReference type="GO" id="GO:0006508">
    <property type="term" value="P:proteolysis"/>
    <property type="evidence" value="ECO:0007669"/>
    <property type="project" value="UniProtKB-KW"/>
</dbReference>
<evidence type="ECO:0000256" key="2">
    <source>
        <dbReference type="ARBA" id="ARBA00022670"/>
    </source>
</evidence>
<feature type="active site" description="Charge relay system" evidence="5">
    <location>
        <position position="258"/>
    </location>
</feature>
<dbReference type="PROSITE" id="PS00138">
    <property type="entry name" value="SUBTILASE_SER"/>
    <property type="match status" value="1"/>
</dbReference>
<dbReference type="GO" id="GO:0004252">
    <property type="term" value="F:serine-type endopeptidase activity"/>
    <property type="evidence" value="ECO:0007669"/>
    <property type="project" value="UniProtKB-UniRule"/>
</dbReference>
<dbReference type="EMBL" id="OAOQ01000008">
    <property type="protein sequence ID" value="SNX71062.1"/>
    <property type="molecule type" value="Genomic_DNA"/>
</dbReference>
<dbReference type="Gene3D" id="3.40.50.200">
    <property type="entry name" value="Peptidase S8/S53 domain"/>
    <property type="match status" value="1"/>
</dbReference>
<keyword evidence="10" id="KW-1185">Reference proteome</keyword>
<dbReference type="InterPro" id="IPR022398">
    <property type="entry name" value="Peptidase_S8_His-AS"/>
</dbReference>
<dbReference type="InterPro" id="IPR023827">
    <property type="entry name" value="Peptidase_S8_Asp-AS"/>
</dbReference>
<dbReference type="InterPro" id="IPR000209">
    <property type="entry name" value="Peptidase_S8/S53_dom"/>
</dbReference>
<gene>
    <name evidence="9" type="ORF">SAMN05878503_10815</name>
</gene>
<proteinExistence type="inferred from homology"/>
<dbReference type="AlphaFoldDB" id="A0A285CU49"/>
<dbReference type="Proteomes" id="UP000219467">
    <property type="component" value="Unassembled WGS sequence"/>
</dbReference>
<keyword evidence="2 5" id="KW-0645">Protease</keyword>
<dbReference type="InterPro" id="IPR015500">
    <property type="entry name" value="Peptidase_S8_subtilisin-rel"/>
</dbReference>
<dbReference type="Pfam" id="PF00082">
    <property type="entry name" value="Peptidase_S8"/>
    <property type="match status" value="1"/>
</dbReference>
<comment type="similarity">
    <text evidence="1 5 6">Belongs to the peptidase S8 family.</text>
</comment>
<feature type="compositionally biased region" description="Basic and acidic residues" evidence="7">
    <location>
        <begin position="587"/>
        <end position="598"/>
    </location>
</feature>
<feature type="active site" description="Charge relay system" evidence="5">
    <location>
        <position position="222"/>
    </location>
</feature>
<feature type="region of interest" description="Disordered" evidence="7">
    <location>
        <begin position="568"/>
        <end position="604"/>
    </location>
</feature>
<evidence type="ECO:0000256" key="3">
    <source>
        <dbReference type="ARBA" id="ARBA00022801"/>
    </source>
</evidence>
<evidence type="ECO:0000256" key="7">
    <source>
        <dbReference type="SAM" id="MobiDB-lite"/>
    </source>
</evidence>
<dbReference type="InterPro" id="IPR036852">
    <property type="entry name" value="Peptidase_S8/S53_dom_sf"/>
</dbReference>
<evidence type="ECO:0000256" key="1">
    <source>
        <dbReference type="ARBA" id="ARBA00011073"/>
    </source>
</evidence>
<evidence type="ECO:0000313" key="10">
    <source>
        <dbReference type="Proteomes" id="UP000219467"/>
    </source>
</evidence>
<feature type="active site" description="Charge relay system" evidence="5">
    <location>
        <position position="435"/>
    </location>
</feature>
<evidence type="ECO:0000256" key="5">
    <source>
        <dbReference type="PROSITE-ProRule" id="PRU01240"/>
    </source>
</evidence>
<keyword evidence="3 5" id="KW-0378">Hydrolase</keyword>
<evidence type="ECO:0000313" key="9">
    <source>
        <dbReference type="EMBL" id="SNX71062.1"/>
    </source>
</evidence>
<keyword evidence="4 5" id="KW-0720">Serine protease</keyword>
<dbReference type="RefSeq" id="WP_097030601.1">
    <property type="nucleotide sequence ID" value="NZ_OAOQ01000008.1"/>
</dbReference>
<dbReference type="PRINTS" id="PR00723">
    <property type="entry name" value="SUBTILISIN"/>
</dbReference>
<name>A0A285CU49_9RHOB</name>
<dbReference type="PROSITE" id="PS51892">
    <property type="entry name" value="SUBTILASE"/>
    <property type="match status" value="1"/>
</dbReference>
<dbReference type="PROSITE" id="PS00137">
    <property type="entry name" value="SUBTILASE_HIS"/>
    <property type="match status" value="1"/>
</dbReference>
<dbReference type="SUPFAM" id="SSF52743">
    <property type="entry name" value="Subtilisin-like"/>
    <property type="match status" value="1"/>
</dbReference>
<organism evidence="9 10">
    <name type="scientific">Cereibacter ovatus</name>
    <dbReference type="NCBI Taxonomy" id="439529"/>
    <lineage>
        <taxon>Bacteria</taxon>
        <taxon>Pseudomonadati</taxon>
        <taxon>Pseudomonadota</taxon>
        <taxon>Alphaproteobacteria</taxon>
        <taxon>Rhodobacterales</taxon>
        <taxon>Paracoccaceae</taxon>
        <taxon>Cereibacter</taxon>
    </lineage>
</organism>
<reference evidence="10" key="1">
    <citation type="submission" date="2017-08" db="EMBL/GenBank/DDBJ databases">
        <authorList>
            <person name="Varghese N."/>
            <person name="Submissions S."/>
        </authorList>
    </citation>
    <scope>NUCLEOTIDE SEQUENCE [LARGE SCALE GENOMIC DNA]</scope>
    <source>
        <strain evidence="10">JA234</strain>
    </source>
</reference>
<dbReference type="OrthoDB" id="9816306at2"/>
<evidence type="ECO:0000256" key="4">
    <source>
        <dbReference type="ARBA" id="ARBA00022825"/>
    </source>
</evidence>
<sequence>MTPSVRTLDLHVGGRRFSLPRDLRRCGVIYDDRLARTDRLRLEQQTLGATPALRFEVPGQRITLLDASETPAGTRFGPLGAETALGAQPEVAATFPVFQLADKLVLLAPMIVVGFDPMATDAAAIVAGTILRIRYQARDHAVLTAPAEADVLAEAEALTARPGVLFAEPDLITIGANLRPPPPGFMAFDSAAGVQRAFLNIRAPAAWPLAGPLDAIRIAVLDDGVDLSHPALAAAVVGSFDAIEGTEGPVSPNAWDYHGTSCAGLALGLGAGFRGVAGGARLLAVRIARSPGPGQPWATSNSVLRRGIDWAVDQGADVISNSWGGPPSSVVAEGIARASGAGRDGRGAVVAVAAGNSGGPVAFPANLSGVIAVAAVNLADEPKTWASSDGESWWASNMGPEVDLAAPGIGLTTTDLQAAPGRTPTDWRQDFNGTSAACPIVAGAAALILSRAPHLTAPEVAAVLIAAADPIGSAQRRLNVERAMTALAPAPTPDLPPPEITGRCTRLVLSEAVSVFHLAPADGGAALFLADPGDLAALIAAEAVGVDLTLRYRDSVAGPLAILKGARLRPAVGAPPDPDPAPEPDPDPDKVLLPRPEDDIFATA</sequence>
<dbReference type="PANTHER" id="PTHR43806">
    <property type="entry name" value="PEPTIDASE S8"/>
    <property type="match status" value="1"/>
</dbReference>
<evidence type="ECO:0000259" key="8">
    <source>
        <dbReference type="Pfam" id="PF00082"/>
    </source>
</evidence>
<dbReference type="InterPro" id="IPR050131">
    <property type="entry name" value="Peptidase_S8_subtilisin-like"/>
</dbReference>